<dbReference type="InterPro" id="IPR046582">
    <property type="entry name" value="DUF6630"/>
</dbReference>
<organism evidence="2 3">
    <name type="scientific">Pseudovibrio ascidiaceicola</name>
    <dbReference type="NCBI Taxonomy" id="285279"/>
    <lineage>
        <taxon>Bacteria</taxon>
        <taxon>Pseudomonadati</taxon>
        <taxon>Pseudomonadota</taxon>
        <taxon>Alphaproteobacteria</taxon>
        <taxon>Hyphomicrobiales</taxon>
        <taxon>Stappiaceae</taxon>
        <taxon>Pseudovibrio</taxon>
    </lineage>
</organism>
<reference evidence="2 3" key="1">
    <citation type="submission" date="2016-10" db="EMBL/GenBank/DDBJ databases">
        <authorList>
            <person name="Varghese N."/>
            <person name="Submissions S."/>
        </authorList>
    </citation>
    <scope>NUCLEOTIDE SEQUENCE [LARGE SCALE GENOMIC DNA]</scope>
    <source>
        <strain evidence="2 3">DSM 16392</strain>
    </source>
</reference>
<dbReference type="EMBL" id="FOSK01000006">
    <property type="protein sequence ID" value="SFK58374.1"/>
    <property type="molecule type" value="Genomic_DNA"/>
</dbReference>
<accession>A0A1I4APT4</accession>
<name>A0A1I4APT4_9HYPH</name>
<comment type="caution">
    <text evidence="2">The sequence shown here is derived from an EMBL/GenBank/DDBJ whole genome shotgun (WGS) entry which is preliminary data.</text>
</comment>
<proteinExistence type="predicted"/>
<gene>
    <name evidence="2" type="ORF">SAMN04488518_106335</name>
</gene>
<protein>
    <recommendedName>
        <fullName evidence="1">DUF6630 domain-containing protein</fullName>
    </recommendedName>
</protein>
<evidence type="ECO:0000313" key="3">
    <source>
        <dbReference type="Proteomes" id="UP000199598"/>
    </source>
</evidence>
<sequence>MDGIFEDMKIFFMTLLVLVIAFAACYAIRQGVFDAERVRLVRMLTNNDSRAIQVARAIEAGVTEKNTNAIQHAIGKEFVVKPESRSVTLAWYLIEFFAFTHPEHAYFDWKDNSEEIAPEFDDMLTKHGISERPDMELLREHEDDYYSEHTAFPVNLAHYAPIFDKAGLALVTLDANWDSYYVFVVEKSTAYAWRNVTIEDPNKEDRLTIQIVTPPQENLSKAQDLDEVFDMMMSSPGRIPVPYSASLPLKKILTL</sequence>
<keyword evidence="3" id="KW-1185">Reference proteome</keyword>
<evidence type="ECO:0000313" key="2">
    <source>
        <dbReference type="EMBL" id="SFK58374.1"/>
    </source>
</evidence>
<evidence type="ECO:0000259" key="1">
    <source>
        <dbReference type="Pfam" id="PF20335"/>
    </source>
</evidence>
<dbReference type="Proteomes" id="UP000199598">
    <property type="component" value="Unassembled WGS sequence"/>
</dbReference>
<dbReference type="Pfam" id="PF20335">
    <property type="entry name" value="DUF6630"/>
    <property type="match status" value="1"/>
</dbReference>
<feature type="domain" description="DUF6630" evidence="1">
    <location>
        <begin position="39"/>
        <end position="194"/>
    </location>
</feature>